<protein>
    <recommendedName>
        <fullName evidence="5">Cilia- and flagella-associated protein 418</fullName>
    </recommendedName>
</protein>
<evidence type="ECO:0000256" key="3">
    <source>
        <dbReference type="ARBA" id="ARBA00022490"/>
    </source>
</evidence>
<keyword evidence="7" id="KW-1185">Reference proteome</keyword>
<reference evidence="6" key="1">
    <citation type="submission" date="2020-06" db="EMBL/GenBank/DDBJ databases">
        <title>Draft genome of Bugula neritina, a colonial animal packing powerful symbionts and potential medicines.</title>
        <authorList>
            <person name="Rayko M."/>
        </authorList>
    </citation>
    <scope>NUCLEOTIDE SEQUENCE [LARGE SCALE GENOMIC DNA]</scope>
    <source>
        <strain evidence="6">Kwan_BN1</strain>
    </source>
</reference>
<evidence type="ECO:0000256" key="4">
    <source>
        <dbReference type="ARBA" id="ARBA00024819"/>
    </source>
</evidence>
<dbReference type="InterPro" id="IPR029239">
    <property type="entry name" value="CFAP418"/>
</dbReference>
<evidence type="ECO:0000313" key="6">
    <source>
        <dbReference type="EMBL" id="KAF6022437.1"/>
    </source>
</evidence>
<proteinExistence type="predicted"/>
<dbReference type="AlphaFoldDB" id="A0A7J7J8X3"/>
<dbReference type="OrthoDB" id="259905at2759"/>
<name>A0A7J7J8X3_BUGNE</name>
<comment type="subcellular location">
    <subcellularLocation>
        <location evidence="2">Cytoplasm</location>
    </subcellularLocation>
    <subcellularLocation>
        <location evidence="1">Photoreceptor inner segment</location>
    </subcellularLocation>
</comment>
<comment type="function">
    <text evidence="4">May be involved in photoreceptor outer segment disk morphogenesis.</text>
</comment>
<dbReference type="GO" id="GO:0001917">
    <property type="term" value="C:photoreceptor inner segment"/>
    <property type="evidence" value="ECO:0007669"/>
    <property type="project" value="UniProtKB-SubCell"/>
</dbReference>
<evidence type="ECO:0000256" key="2">
    <source>
        <dbReference type="ARBA" id="ARBA00004496"/>
    </source>
</evidence>
<gene>
    <name evidence="6" type="ORF">EB796_019256</name>
</gene>
<dbReference type="Proteomes" id="UP000593567">
    <property type="component" value="Unassembled WGS sequence"/>
</dbReference>
<dbReference type="PANTHER" id="PTHR33958">
    <property type="entry name" value="PROTEIN C8ORF37"/>
    <property type="match status" value="1"/>
</dbReference>
<evidence type="ECO:0000256" key="1">
    <source>
        <dbReference type="ARBA" id="ARBA00004437"/>
    </source>
</evidence>
<evidence type="ECO:0000313" key="7">
    <source>
        <dbReference type="Proteomes" id="UP000593567"/>
    </source>
</evidence>
<dbReference type="Pfam" id="PF14996">
    <property type="entry name" value="RMP"/>
    <property type="match status" value="1"/>
</dbReference>
<keyword evidence="3" id="KW-0963">Cytoplasm</keyword>
<evidence type="ECO:0000256" key="5">
    <source>
        <dbReference type="ARBA" id="ARBA00026215"/>
    </source>
</evidence>
<accession>A0A7J7J8X3</accession>
<organism evidence="6 7">
    <name type="scientific">Bugula neritina</name>
    <name type="common">Brown bryozoan</name>
    <name type="synonym">Sertularia neritina</name>
    <dbReference type="NCBI Taxonomy" id="10212"/>
    <lineage>
        <taxon>Eukaryota</taxon>
        <taxon>Metazoa</taxon>
        <taxon>Spiralia</taxon>
        <taxon>Lophotrochozoa</taxon>
        <taxon>Bryozoa</taxon>
        <taxon>Gymnolaemata</taxon>
        <taxon>Cheilostomatida</taxon>
        <taxon>Flustrina</taxon>
        <taxon>Buguloidea</taxon>
        <taxon>Bugulidae</taxon>
        <taxon>Bugula</taxon>
    </lineage>
</organism>
<dbReference type="PANTHER" id="PTHR33958:SF1">
    <property type="entry name" value="CILIA- AND FLAGELLA-ASSOCIATED PROTEIN 418"/>
    <property type="match status" value="1"/>
</dbReference>
<sequence>MFVTYVVDMADDIDDLLDEVEASFVKKQDSPKKLSKTLSSSNKIKDRYKDDDLNSIMDEICAIPEADNLSIPHPISHTAPVTPGSTKKRCFQLYLSGTAVPDGINTTAHQRACDSLRCTDCDFKVSTFKDVVWDSSTDYLFLRNNMPDFSRLKAKLLHKSGAKAYACQCKFRSVNKLMDVSKEKELKWVCGKHA</sequence>
<comment type="caution">
    <text evidence="6">The sequence shown here is derived from an EMBL/GenBank/DDBJ whole genome shotgun (WGS) entry which is preliminary data.</text>
</comment>
<dbReference type="GO" id="GO:0005829">
    <property type="term" value="C:cytosol"/>
    <property type="evidence" value="ECO:0007669"/>
    <property type="project" value="TreeGrafter"/>
</dbReference>
<dbReference type="EMBL" id="VXIV02002851">
    <property type="protein sequence ID" value="KAF6022437.1"/>
    <property type="molecule type" value="Genomic_DNA"/>
</dbReference>